<dbReference type="GO" id="GO:0003735">
    <property type="term" value="F:structural constituent of ribosome"/>
    <property type="evidence" value="ECO:0007669"/>
    <property type="project" value="EnsemblFungi"/>
</dbReference>
<dbReference type="OMA" id="RESAMWA"/>
<sequence>MLHSNFKPNRIPLASTLLRMGNLFASIPIRSFSGTKFALENVRYQTVKQSRIVPKLATFYSANPHHENCMNRLEHLLNKYIKYPTQSSLVNGMDKPAWLSFEDYSLIGGGTRLRPIQYRQLISILNRLHHIDQQLSNDEIRTELGHYFKKSGMLVNERKVHVLDEFGRAVAVGKRKSSVAKVYLVRGDGQILVNNRQLNDYFVEIKDRSSILFPLATTSLSGSYNVFATTSGGGPTGQAEAISHAIAKALLIFNPLLKPRLRKAGLITRDYRHVERKKPGKKKARKMPTWVKR</sequence>
<dbReference type="PANTHER" id="PTHR21569">
    <property type="entry name" value="RIBOSOMAL PROTEIN S9"/>
    <property type="match status" value="1"/>
</dbReference>
<dbReference type="GO" id="GO:0006412">
    <property type="term" value="P:translation"/>
    <property type="evidence" value="ECO:0007669"/>
    <property type="project" value="InterPro"/>
</dbReference>
<dbReference type="AlphaFoldDB" id="G8C0D2"/>
<dbReference type="SUPFAM" id="SSF54211">
    <property type="entry name" value="Ribosomal protein S5 domain 2-like"/>
    <property type="match status" value="1"/>
</dbReference>
<dbReference type="InterPro" id="IPR023035">
    <property type="entry name" value="Ribosomal_uS9_bac/plastid"/>
</dbReference>
<dbReference type="Proteomes" id="UP000005666">
    <property type="component" value="Chromosome 13"/>
</dbReference>
<evidence type="ECO:0000256" key="2">
    <source>
        <dbReference type="ARBA" id="ARBA00022980"/>
    </source>
</evidence>
<organism evidence="7 8">
    <name type="scientific">Tetrapisispora phaffii (strain ATCC 24235 / CBS 4417 / NBRC 1672 / NRRL Y-8282 / UCD 70-5)</name>
    <name type="common">Yeast</name>
    <name type="synonym">Fabospora phaffii</name>
    <dbReference type="NCBI Taxonomy" id="1071381"/>
    <lineage>
        <taxon>Eukaryota</taxon>
        <taxon>Fungi</taxon>
        <taxon>Dikarya</taxon>
        <taxon>Ascomycota</taxon>
        <taxon>Saccharomycotina</taxon>
        <taxon>Saccharomycetes</taxon>
        <taxon>Saccharomycetales</taxon>
        <taxon>Saccharomycetaceae</taxon>
        <taxon>Tetrapisispora</taxon>
    </lineage>
</organism>
<dbReference type="eggNOG" id="KOG1697">
    <property type="taxonomic scope" value="Eukaryota"/>
</dbReference>
<protein>
    <recommendedName>
        <fullName evidence="4">Small ribosomal subunit protein uS9m</fullName>
    </recommendedName>
    <alternativeName>
        <fullName evidence="5">37S ribosomal protein S9, mitochondrial</fullName>
    </alternativeName>
</protein>
<dbReference type="STRING" id="1071381.G8C0D2"/>
<dbReference type="NCBIfam" id="NF001099">
    <property type="entry name" value="PRK00132.1"/>
    <property type="match status" value="1"/>
</dbReference>
<proteinExistence type="inferred from homology"/>
<keyword evidence="3 6" id="KW-0687">Ribonucleoprotein</keyword>
<dbReference type="PANTHER" id="PTHR21569:SF1">
    <property type="entry name" value="SMALL RIBOSOMAL SUBUNIT PROTEIN US9M"/>
    <property type="match status" value="1"/>
</dbReference>
<dbReference type="HOGENOM" id="CLU_036531_0_0_1"/>
<comment type="similarity">
    <text evidence="1 6">Belongs to the universal ribosomal protein uS9 family.</text>
</comment>
<keyword evidence="2 6" id="KW-0689">Ribosomal protein</keyword>
<evidence type="ECO:0000256" key="1">
    <source>
        <dbReference type="ARBA" id="ARBA00005251"/>
    </source>
</evidence>
<dbReference type="PROSITE" id="PS00360">
    <property type="entry name" value="RIBOSOMAL_S9"/>
    <property type="match status" value="1"/>
</dbReference>
<evidence type="ECO:0000313" key="8">
    <source>
        <dbReference type="Proteomes" id="UP000005666"/>
    </source>
</evidence>
<dbReference type="InterPro" id="IPR020568">
    <property type="entry name" value="Ribosomal_Su5_D2-typ_SF"/>
</dbReference>
<dbReference type="GeneID" id="11531892"/>
<dbReference type="InterPro" id="IPR020574">
    <property type="entry name" value="Ribosomal_uS9_CS"/>
</dbReference>
<reference evidence="7 8" key="1">
    <citation type="journal article" date="2011" name="Proc. Natl. Acad. Sci. U.S.A.">
        <title>Evolutionary erosion of yeast sex chromosomes by mating-type switching accidents.</title>
        <authorList>
            <person name="Gordon J.L."/>
            <person name="Armisen D."/>
            <person name="Proux-Wera E."/>
            <person name="Oheigeartaigh S.S."/>
            <person name="Byrne K.P."/>
            <person name="Wolfe K.H."/>
        </authorList>
    </citation>
    <scope>NUCLEOTIDE SEQUENCE [LARGE SCALE GENOMIC DNA]</scope>
    <source>
        <strain evidence="8">ATCC 24235 / CBS 4417 / NBRC 1672 / NRRL Y-8282 / UCD 70-5</strain>
    </source>
</reference>
<evidence type="ECO:0000256" key="3">
    <source>
        <dbReference type="ARBA" id="ARBA00023274"/>
    </source>
</evidence>
<dbReference type="GO" id="GO:0003723">
    <property type="term" value="F:RNA binding"/>
    <property type="evidence" value="ECO:0007669"/>
    <property type="project" value="TreeGrafter"/>
</dbReference>
<dbReference type="FunFam" id="3.30.230.10:FF:000001">
    <property type="entry name" value="30S ribosomal protein S9"/>
    <property type="match status" value="1"/>
</dbReference>
<dbReference type="Pfam" id="PF00380">
    <property type="entry name" value="Ribosomal_S9"/>
    <property type="match status" value="1"/>
</dbReference>
<evidence type="ECO:0000313" key="7">
    <source>
        <dbReference type="EMBL" id="CCE65647.1"/>
    </source>
</evidence>
<dbReference type="InterPro" id="IPR014721">
    <property type="entry name" value="Ribsml_uS5_D2-typ_fold_subgr"/>
</dbReference>
<evidence type="ECO:0000256" key="4">
    <source>
        <dbReference type="ARBA" id="ARBA00039318"/>
    </source>
</evidence>
<accession>G8C0D2</accession>
<evidence type="ECO:0000256" key="5">
    <source>
        <dbReference type="ARBA" id="ARBA00042623"/>
    </source>
</evidence>
<dbReference type="EMBL" id="HE612868">
    <property type="protein sequence ID" value="CCE65647.1"/>
    <property type="molecule type" value="Genomic_DNA"/>
</dbReference>
<name>G8C0D2_TETPH</name>
<dbReference type="KEGG" id="tpf:TPHA_0M00720"/>
<dbReference type="InterPro" id="IPR000754">
    <property type="entry name" value="Ribosomal_uS9"/>
</dbReference>
<keyword evidence="8" id="KW-1185">Reference proteome</keyword>
<dbReference type="RefSeq" id="XP_003688081.1">
    <property type="nucleotide sequence ID" value="XM_003688033.1"/>
</dbReference>
<dbReference type="Gene3D" id="3.30.230.10">
    <property type="match status" value="1"/>
</dbReference>
<gene>
    <name evidence="7" type="primary">TPHA0M00720</name>
    <name evidence="7" type="ordered locus">TPHA_0M00720</name>
</gene>
<dbReference type="OrthoDB" id="10254627at2759"/>
<dbReference type="GO" id="GO:0005763">
    <property type="term" value="C:mitochondrial small ribosomal subunit"/>
    <property type="evidence" value="ECO:0007669"/>
    <property type="project" value="EnsemblFungi"/>
</dbReference>
<evidence type="ECO:0000256" key="6">
    <source>
        <dbReference type="RuleBase" id="RU003815"/>
    </source>
</evidence>